<dbReference type="EMBL" id="CP046916">
    <property type="protein sequence ID" value="QGZ66633.1"/>
    <property type="molecule type" value="Genomic_DNA"/>
</dbReference>
<feature type="signal peptide" evidence="1">
    <location>
        <begin position="1"/>
        <end position="23"/>
    </location>
</feature>
<evidence type="ECO:0000313" key="3">
    <source>
        <dbReference type="Proteomes" id="UP000433577"/>
    </source>
</evidence>
<evidence type="ECO:0008006" key="4">
    <source>
        <dbReference type="Google" id="ProtNLM"/>
    </source>
</evidence>
<dbReference type="Proteomes" id="UP000433577">
    <property type="component" value="Chromosome 4"/>
</dbReference>
<dbReference type="RefSeq" id="WP_158958158.1">
    <property type="nucleotide sequence ID" value="NZ_CP046916.1"/>
</dbReference>
<name>A0A7Z2GRL1_9BURK</name>
<organism evidence="2 3">
    <name type="scientific">Paraburkholderia acidisoli</name>
    <dbReference type="NCBI Taxonomy" id="2571748"/>
    <lineage>
        <taxon>Bacteria</taxon>
        <taxon>Pseudomonadati</taxon>
        <taxon>Pseudomonadota</taxon>
        <taxon>Betaproteobacteria</taxon>
        <taxon>Burkholderiales</taxon>
        <taxon>Burkholderiaceae</taxon>
        <taxon>Paraburkholderia</taxon>
    </lineage>
</organism>
<dbReference type="AlphaFoldDB" id="A0A7Z2GRL1"/>
<evidence type="ECO:0000256" key="1">
    <source>
        <dbReference type="SAM" id="SignalP"/>
    </source>
</evidence>
<accession>A0A7Z2GRL1</accession>
<feature type="chain" id="PRO_5031342352" description="Lipoprotein" evidence="1">
    <location>
        <begin position="24"/>
        <end position="109"/>
    </location>
</feature>
<protein>
    <recommendedName>
        <fullName evidence="4">Lipoprotein</fullName>
    </recommendedName>
</protein>
<dbReference type="OrthoDB" id="9103459at2"/>
<dbReference type="PROSITE" id="PS51257">
    <property type="entry name" value="PROKAR_LIPOPROTEIN"/>
    <property type="match status" value="1"/>
</dbReference>
<evidence type="ECO:0000313" key="2">
    <source>
        <dbReference type="EMBL" id="QGZ66633.1"/>
    </source>
</evidence>
<sequence>MPYKNLSSALLPLAACALLAACAQPVEFSANPANAPSLTRADDLDFGPMDQSIAQCKSAARAAGSGHCTQVRAYEACMKTKGYLTILGPENPRDCGEPAWEQNARKWLP</sequence>
<keyword evidence="3" id="KW-1185">Reference proteome</keyword>
<gene>
    <name evidence="2" type="ORF">FAZ98_33305</name>
</gene>
<reference evidence="2 3" key="1">
    <citation type="submission" date="2019-12" db="EMBL/GenBank/DDBJ databases">
        <title>Paraburkholderia acidiphila 7Q-K02 sp. nov and Paraburkholderia acidisoli DHF22 sp. nov., two strains isolated from forest soil.</title>
        <authorList>
            <person name="Gao Z."/>
            <person name="Qiu L."/>
        </authorList>
    </citation>
    <scope>NUCLEOTIDE SEQUENCE [LARGE SCALE GENOMIC DNA]</scope>
    <source>
        <strain evidence="2 3">DHF22</strain>
    </source>
</reference>
<keyword evidence="1" id="KW-0732">Signal</keyword>
<dbReference type="KEGG" id="pacs:FAZ98_33305"/>
<proteinExistence type="predicted"/>